<gene>
    <name evidence="2" type="ORF">P343_11825</name>
</gene>
<accession>V6IWC4</accession>
<dbReference type="EMBL" id="AWTC01000011">
    <property type="protein sequence ID" value="EST11500.1"/>
    <property type="molecule type" value="Genomic_DNA"/>
</dbReference>
<comment type="caution">
    <text evidence="2">The sequence shown here is derived from an EMBL/GenBank/DDBJ whole genome shotgun (WGS) entry which is preliminary data.</text>
</comment>
<dbReference type="Proteomes" id="UP000018296">
    <property type="component" value="Unassembled WGS sequence"/>
</dbReference>
<protein>
    <submittedName>
        <fullName evidence="2">Uncharacterized protein</fullName>
    </submittedName>
</protein>
<proteinExistence type="predicted"/>
<dbReference type="AlphaFoldDB" id="V6IWC4"/>
<sequence>MSTVSFEITKKEQAEKRTSTKKETSTLLIFCEQH</sequence>
<feature type="compositionally biased region" description="Basic and acidic residues" evidence="1">
    <location>
        <begin position="8"/>
        <end position="23"/>
    </location>
</feature>
<evidence type="ECO:0000313" key="2">
    <source>
        <dbReference type="EMBL" id="EST11500.1"/>
    </source>
</evidence>
<evidence type="ECO:0000256" key="1">
    <source>
        <dbReference type="SAM" id="MobiDB-lite"/>
    </source>
</evidence>
<feature type="region of interest" description="Disordered" evidence="1">
    <location>
        <begin position="1"/>
        <end position="23"/>
    </location>
</feature>
<keyword evidence="3" id="KW-1185">Reference proteome</keyword>
<evidence type="ECO:0000313" key="3">
    <source>
        <dbReference type="Proteomes" id="UP000018296"/>
    </source>
</evidence>
<name>V6IWC4_9BACL</name>
<organism evidence="2 3">
    <name type="scientific">Sporolactobacillus laevolacticus DSM 442</name>
    <dbReference type="NCBI Taxonomy" id="1395513"/>
    <lineage>
        <taxon>Bacteria</taxon>
        <taxon>Bacillati</taxon>
        <taxon>Bacillota</taxon>
        <taxon>Bacilli</taxon>
        <taxon>Bacillales</taxon>
        <taxon>Sporolactobacillaceae</taxon>
        <taxon>Sporolactobacillus</taxon>
    </lineage>
</organism>
<reference evidence="2 3" key="1">
    <citation type="journal article" date="2013" name="Genome Announc.">
        <title>Genome Sequence of Sporolactobacillus laevolacticus DSM442, an Efficient Polymer-Grade D-Lactate Producer from Agricultural Waste Cottonseed as a Nitrogen Source.</title>
        <authorList>
            <person name="Wang H."/>
            <person name="Wang L."/>
            <person name="Ju J."/>
            <person name="Yu B."/>
            <person name="Ma Y."/>
        </authorList>
    </citation>
    <scope>NUCLEOTIDE SEQUENCE [LARGE SCALE GENOMIC DNA]</scope>
    <source>
        <strain evidence="2 3">DSM 442</strain>
    </source>
</reference>